<dbReference type="InterPro" id="IPR002052">
    <property type="entry name" value="DNA_methylase_N6_adenine_CS"/>
</dbReference>
<dbReference type="GO" id="GO:0032259">
    <property type="term" value="P:methylation"/>
    <property type="evidence" value="ECO:0007669"/>
    <property type="project" value="UniProtKB-KW"/>
</dbReference>
<dbReference type="InterPro" id="IPR004556">
    <property type="entry name" value="HemK-like"/>
</dbReference>
<evidence type="ECO:0000313" key="8">
    <source>
        <dbReference type="Proteomes" id="UP001145021"/>
    </source>
</evidence>
<evidence type="ECO:0000256" key="3">
    <source>
        <dbReference type="ARBA" id="ARBA00022679"/>
    </source>
</evidence>
<dbReference type="Pfam" id="PF05175">
    <property type="entry name" value="MTS"/>
    <property type="match status" value="1"/>
</dbReference>
<comment type="catalytic activity">
    <reaction evidence="5">
        <text>L-glutaminyl-[peptide chain release factor] + S-adenosyl-L-methionine = N(5)-methyl-L-glutaminyl-[peptide chain release factor] + S-adenosyl-L-homocysteine + H(+)</text>
        <dbReference type="Rhea" id="RHEA:42896"/>
        <dbReference type="Rhea" id="RHEA-COMP:10271"/>
        <dbReference type="Rhea" id="RHEA-COMP:10272"/>
        <dbReference type="ChEBI" id="CHEBI:15378"/>
        <dbReference type="ChEBI" id="CHEBI:30011"/>
        <dbReference type="ChEBI" id="CHEBI:57856"/>
        <dbReference type="ChEBI" id="CHEBI:59789"/>
        <dbReference type="ChEBI" id="CHEBI:61891"/>
        <dbReference type="EC" id="2.1.1.297"/>
    </reaction>
</comment>
<keyword evidence="2" id="KW-0489">Methyltransferase</keyword>
<evidence type="ECO:0000256" key="1">
    <source>
        <dbReference type="ARBA" id="ARBA00012771"/>
    </source>
</evidence>
<gene>
    <name evidence="7" type="ORF">LPJ64_001714</name>
</gene>
<protein>
    <recommendedName>
        <fullName evidence="1">peptide chain release factor N(5)-glutamine methyltransferase</fullName>
        <ecNumber evidence="1">2.1.1.297</ecNumber>
    </recommendedName>
</protein>
<dbReference type="PROSITE" id="PS00092">
    <property type="entry name" value="N6_MTASE"/>
    <property type="match status" value="1"/>
</dbReference>
<name>A0A9W8CLM7_9FUNG</name>
<comment type="caution">
    <text evidence="7">The sequence shown here is derived from an EMBL/GenBank/DDBJ whole genome shotgun (WGS) entry which is preliminary data.</text>
</comment>
<dbReference type="GO" id="GO:0102559">
    <property type="term" value="F:peptide chain release factor N(5)-glutamine methyltransferase activity"/>
    <property type="evidence" value="ECO:0007669"/>
    <property type="project" value="UniProtKB-EC"/>
</dbReference>
<evidence type="ECO:0000259" key="6">
    <source>
        <dbReference type="Pfam" id="PF05175"/>
    </source>
</evidence>
<evidence type="ECO:0000256" key="2">
    <source>
        <dbReference type="ARBA" id="ARBA00022603"/>
    </source>
</evidence>
<reference evidence="7" key="1">
    <citation type="submission" date="2022-07" db="EMBL/GenBank/DDBJ databases">
        <title>Phylogenomic reconstructions and comparative analyses of Kickxellomycotina fungi.</title>
        <authorList>
            <person name="Reynolds N.K."/>
            <person name="Stajich J.E."/>
            <person name="Barry K."/>
            <person name="Grigoriev I.V."/>
            <person name="Crous P."/>
            <person name="Smith M.E."/>
        </authorList>
    </citation>
    <scope>NUCLEOTIDE SEQUENCE</scope>
    <source>
        <strain evidence="7">NBRC 105413</strain>
    </source>
</reference>
<feature type="domain" description="Methyltransferase small" evidence="6">
    <location>
        <begin position="157"/>
        <end position="252"/>
    </location>
</feature>
<evidence type="ECO:0000313" key="7">
    <source>
        <dbReference type="EMBL" id="KAJ1646830.1"/>
    </source>
</evidence>
<dbReference type="InterPro" id="IPR050320">
    <property type="entry name" value="N5-glutamine_MTase"/>
</dbReference>
<accession>A0A9W8CLM7</accession>
<dbReference type="EC" id="2.1.1.297" evidence="1"/>
<keyword evidence="4" id="KW-0949">S-adenosyl-L-methionine</keyword>
<dbReference type="SUPFAM" id="SSF53335">
    <property type="entry name" value="S-adenosyl-L-methionine-dependent methyltransferases"/>
    <property type="match status" value="1"/>
</dbReference>
<proteinExistence type="predicted"/>
<evidence type="ECO:0000256" key="4">
    <source>
        <dbReference type="ARBA" id="ARBA00022691"/>
    </source>
</evidence>
<organism evidence="7 8">
    <name type="scientific">Coemansia asiatica</name>
    <dbReference type="NCBI Taxonomy" id="1052880"/>
    <lineage>
        <taxon>Eukaryota</taxon>
        <taxon>Fungi</taxon>
        <taxon>Fungi incertae sedis</taxon>
        <taxon>Zoopagomycota</taxon>
        <taxon>Kickxellomycotina</taxon>
        <taxon>Kickxellomycetes</taxon>
        <taxon>Kickxellales</taxon>
        <taxon>Kickxellaceae</taxon>
        <taxon>Coemansia</taxon>
    </lineage>
</organism>
<keyword evidence="3" id="KW-0808">Transferase</keyword>
<sequence>MPRSPSNNTLLPLLRKLTEKLGDQQAKNELRWMVDHIHATLDDSRHRQTIEAERQTRLSARLWRGQSAPSEAEIERDNVRFSSVQWAWLRQAVHDRTENHKPLQYIIGSQPFGQANILLRHPVLIPRWETEEWMLKLVDMLNTHFSLSSLDSSGPKQPLNILDACTGTGCVALGLACGLLPNTASITGADISDDAILLAQENLALNSLLIKNKLDFHKLDLLQTSDTASKLLDISPTWDIIVSNPPYVTPSEYKQLDPDVKEWEDIRALVPMPADIDPKTVDLGDLDPSGVGFIVQLAKLAQNIGVADSRRKSLAGTNIPRLVVEIGGTQQVEPVCQALHDHGMNSTEVWKDMAGNDRVVLGYLKV</sequence>
<dbReference type="PANTHER" id="PTHR18895:SF74">
    <property type="entry name" value="MTRF1L RELEASE FACTOR GLUTAMINE METHYLTRANSFERASE"/>
    <property type="match status" value="1"/>
</dbReference>
<dbReference type="EMBL" id="JANBOH010000047">
    <property type="protein sequence ID" value="KAJ1646830.1"/>
    <property type="molecule type" value="Genomic_DNA"/>
</dbReference>
<dbReference type="AlphaFoldDB" id="A0A9W8CLM7"/>
<dbReference type="GO" id="GO:0003676">
    <property type="term" value="F:nucleic acid binding"/>
    <property type="evidence" value="ECO:0007669"/>
    <property type="project" value="InterPro"/>
</dbReference>
<dbReference type="GO" id="GO:0005739">
    <property type="term" value="C:mitochondrion"/>
    <property type="evidence" value="ECO:0007669"/>
    <property type="project" value="TreeGrafter"/>
</dbReference>
<dbReference type="CDD" id="cd02440">
    <property type="entry name" value="AdoMet_MTases"/>
    <property type="match status" value="1"/>
</dbReference>
<dbReference type="InterPro" id="IPR029063">
    <property type="entry name" value="SAM-dependent_MTases_sf"/>
</dbReference>
<keyword evidence="8" id="KW-1185">Reference proteome</keyword>
<dbReference type="Gene3D" id="3.40.50.150">
    <property type="entry name" value="Vaccinia Virus protein VP39"/>
    <property type="match status" value="1"/>
</dbReference>
<dbReference type="PANTHER" id="PTHR18895">
    <property type="entry name" value="HEMK METHYLTRANSFERASE"/>
    <property type="match status" value="1"/>
</dbReference>
<dbReference type="NCBIfam" id="TIGR00536">
    <property type="entry name" value="hemK_fam"/>
    <property type="match status" value="1"/>
</dbReference>
<evidence type="ECO:0000256" key="5">
    <source>
        <dbReference type="ARBA" id="ARBA00048391"/>
    </source>
</evidence>
<dbReference type="Proteomes" id="UP001145021">
    <property type="component" value="Unassembled WGS sequence"/>
</dbReference>
<dbReference type="InterPro" id="IPR007848">
    <property type="entry name" value="Small_mtfrase_dom"/>
</dbReference>